<dbReference type="InterPro" id="IPR001214">
    <property type="entry name" value="SET_dom"/>
</dbReference>
<feature type="compositionally biased region" description="Basic and acidic residues" evidence="6">
    <location>
        <begin position="812"/>
        <end position="832"/>
    </location>
</feature>
<dbReference type="InterPro" id="IPR036770">
    <property type="entry name" value="Ankyrin_rpt-contain_sf"/>
</dbReference>
<dbReference type="InterPro" id="IPR002110">
    <property type="entry name" value="Ankyrin_rpt"/>
</dbReference>
<feature type="repeat" description="ANK" evidence="5">
    <location>
        <begin position="1035"/>
        <end position="1067"/>
    </location>
</feature>
<dbReference type="GO" id="GO:0000785">
    <property type="term" value="C:chromatin"/>
    <property type="evidence" value="ECO:0007669"/>
    <property type="project" value="TreeGrafter"/>
</dbReference>
<feature type="compositionally biased region" description="Polar residues" evidence="6">
    <location>
        <begin position="48"/>
        <end position="57"/>
    </location>
</feature>
<feature type="repeat" description="ANK" evidence="5">
    <location>
        <begin position="935"/>
        <end position="967"/>
    </location>
</feature>
<dbReference type="GO" id="GO:0032259">
    <property type="term" value="P:methylation"/>
    <property type="evidence" value="ECO:0007669"/>
    <property type="project" value="UniProtKB-KW"/>
</dbReference>
<organism evidence="9 10">
    <name type="scientific">Patiria miniata</name>
    <name type="common">Bat star</name>
    <name type="synonym">Asterina miniata</name>
    <dbReference type="NCBI Taxonomy" id="46514"/>
    <lineage>
        <taxon>Eukaryota</taxon>
        <taxon>Metazoa</taxon>
        <taxon>Echinodermata</taxon>
        <taxon>Eleutherozoa</taxon>
        <taxon>Asterozoa</taxon>
        <taxon>Asteroidea</taxon>
        <taxon>Valvatacea</taxon>
        <taxon>Valvatida</taxon>
        <taxon>Asterinidae</taxon>
        <taxon>Patiria</taxon>
    </lineage>
</organism>
<accession>A0A914AI79</accession>
<dbReference type="OMA" id="MAADWKD"/>
<evidence type="ECO:0000256" key="6">
    <source>
        <dbReference type="SAM" id="MobiDB-lite"/>
    </source>
</evidence>
<feature type="compositionally biased region" description="Polar residues" evidence="6">
    <location>
        <begin position="399"/>
        <end position="409"/>
    </location>
</feature>
<dbReference type="GO" id="GO:0002039">
    <property type="term" value="F:p53 binding"/>
    <property type="evidence" value="ECO:0007669"/>
    <property type="project" value="InterPro"/>
</dbReference>
<dbReference type="SMART" id="SM00317">
    <property type="entry name" value="SET"/>
    <property type="match status" value="1"/>
</dbReference>
<evidence type="ECO:0000313" key="9">
    <source>
        <dbReference type="EnsemblMetazoa" id="XP_038063427.1"/>
    </source>
</evidence>
<proteinExistence type="predicted"/>
<feature type="domain" description="Pre-SET" evidence="8">
    <location>
        <begin position="1223"/>
        <end position="1287"/>
    </location>
</feature>
<dbReference type="SUPFAM" id="SSF48403">
    <property type="entry name" value="Ankyrin repeat"/>
    <property type="match status" value="1"/>
</dbReference>
<keyword evidence="2" id="KW-0158">Chromosome</keyword>
<feature type="repeat" description="ANK" evidence="5">
    <location>
        <begin position="1001"/>
        <end position="1023"/>
    </location>
</feature>
<dbReference type="InterPro" id="IPR047762">
    <property type="entry name" value="EHMT_CRR"/>
</dbReference>
<evidence type="ECO:0000256" key="4">
    <source>
        <dbReference type="ARBA" id="ARBA00022691"/>
    </source>
</evidence>
<keyword evidence="3" id="KW-0489">Methyltransferase</keyword>
<keyword evidence="4" id="KW-0949">S-adenosyl-L-methionine</keyword>
<dbReference type="Pfam" id="PF21533">
    <property type="entry name" value="EHMT1-2_CRR"/>
    <property type="match status" value="1"/>
</dbReference>
<feature type="region of interest" description="Disordered" evidence="6">
    <location>
        <begin position="32"/>
        <end position="179"/>
    </location>
</feature>
<feature type="compositionally biased region" description="Polar residues" evidence="6">
    <location>
        <begin position="547"/>
        <end position="556"/>
    </location>
</feature>
<dbReference type="EnsemblMetazoa" id="XM_038207499.1">
    <property type="protein sequence ID" value="XP_038063427.1"/>
    <property type="gene ID" value="LOC119734154"/>
</dbReference>
<dbReference type="Pfam" id="PF12796">
    <property type="entry name" value="Ank_2"/>
    <property type="match status" value="1"/>
</dbReference>
<name>A0A914AI79_PATMI</name>
<feature type="compositionally biased region" description="Basic residues" evidence="6">
    <location>
        <begin position="562"/>
        <end position="581"/>
    </location>
</feature>
<dbReference type="PROSITE" id="PS50297">
    <property type="entry name" value="ANK_REP_REGION"/>
    <property type="match status" value="6"/>
</dbReference>
<dbReference type="Pfam" id="PF05033">
    <property type="entry name" value="Pre-SET"/>
    <property type="match status" value="1"/>
</dbReference>
<dbReference type="GO" id="GO:0000122">
    <property type="term" value="P:negative regulation of transcription by RNA polymerase II"/>
    <property type="evidence" value="ECO:0007669"/>
    <property type="project" value="TreeGrafter"/>
</dbReference>
<feature type="region of interest" description="Disordered" evidence="6">
    <location>
        <begin position="812"/>
        <end position="879"/>
    </location>
</feature>
<dbReference type="RefSeq" id="XP_038063427.1">
    <property type="nucleotide sequence ID" value="XM_038207499.1"/>
</dbReference>
<dbReference type="Pfam" id="PF00856">
    <property type="entry name" value="SET"/>
    <property type="match status" value="1"/>
</dbReference>
<dbReference type="PROSITE" id="PS50280">
    <property type="entry name" value="SET"/>
    <property type="match status" value="1"/>
</dbReference>
<evidence type="ECO:0000259" key="7">
    <source>
        <dbReference type="PROSITE" id="PS50280"/>
    </source>
</evidence>
<dbReference type="Proteomes" id="UP000887568">
    <property type="component" value="Unplaced"/>
</dbReference>
<feature type="compositionally biased region" description="Polar residues" evidence="6">
    <location>
        <begin position="586"/>
        <end position="597"/>
    </location>
</feature>
<dbReference type="GO" id="GO:0008270">
    <property type="term" value="F:zinc ion binding"/>
    <property type="evidence" value="ECO:0007669"/>
    <property type="project" value="InterPro"/>
</dbReference>
<feature type="compositionally biased region" description="Basic and acidic residues" evidence="6">
    <location>
        <begin position="59"/>
        <end position="76"/>
    </location>
</feature>
<feature type="compositionally biased region" description="Basic and acidic residues" evidence="6">
    <location>
        <begin position="411"/>
        <end position="433"/>
    </location>
</feature>
<evidence type="ECO:0000256" key="1">
    <source>
        <dbReference type="ARBA" id="ARBA00004286"/>
    </source>
</evidence>
<evidence type="ECO:0000259" key="8">
    <source>
        <dbReference type="PROSITE" id="PS50867"/>
    </source>
</evidence>
<dbReference type="Pfam" id="PF13637">
    <property type="entry name" value="Ank_4"/>
    <property type="match status" value="2"/>
</dbReference>
<feature type="domain" description="SET" evidence="7">
    <location>
        <begin position="1290"/>
        <end position="1407"/>
    </location>
</feature>
<dbReference type="PRINTS" id="PR01415">
    <property type="entry name" value="ANKYRIN"/>
</dbReference>
<evidence type="ECO:0000256" key="2">
    <source>
        <dbReference type="ARBA" id="ARBA00022454"/>
    </source>
</evidence>
<sequence>MAADWKDVGSKVREQHADDRNIFCTDEVGVSGEDRKTVQKRSTRKQFQDLSFKNSGQRGVERVFVNRDRQSQKGRESQNAWRTPRQGDVERGVRNSVQGDKPSSKKTEAGDAEQAPVMSQQQGVVRNAGEPVHRTAARKTGPSAATSKKAQLVKQLMKSPSKLTARKTGPNANRLPLPKGKVHFNARKRAALPVRFDFRRSSQGEVPKRHFAARKSCPVEGENISSHSHDVQLADEKFSMTILKLEPVQNGLPSNEELKGSTTDQPTETPKRHITARKSCPTPKNPAYKATNPEGSHKKPHQVRFANQRSGKRTANQDKKLNFDLDKSRKRNAAAVAETSPVTKKLKSASLVIPPVIQRAIMLGLATTSSFRPGMKAGIPVDADTILSERHTQPLVHKSSPQTNTSNDAKTGLEKSAPDIRHSAFEDQVEKMKQSGARDTNVMESPGSSQVDDQDVFMDDDPPKLISSRDLEAQDMSGSDETPELDNQPPPDITSAEPMHQTLPPSGELQSTDRDNPTPIPGTTASSCNPRHALAADFPVGAAGSATPDSSATETCPSDVIKKKKRPRTHTHFGMKRHRVGRGANKLNSYDSDSTDVLSEAGSEIQPPGQNKKRSSSSSTVASLESEVDYLAQGNLVEHNSSNHHLQSELPLCCCRMEQKGPSSIILSTCRALEVIDSELVECKNKINTGKLHRPSSRVPYGAFCSDHRTLMTEHKCCPGCGCFCTTGVVVVCNPEGDDKKSHHFHRECIMDLAGALYCPHCGNTAGLREISIPSNGNMATLRKIPKSMILSGVVRLPKSLLGKLTGCRDDEKSVETEVKENGEKESAEHGPRAKMSITKMDKPEPLTEEEGYADLPSKSMTLKSGTTLTSKPLPPGPKRDVLEAVMEYLNADSPKRSRFIPKSMYAAAAQGEMGKVLQMLAEGFDPNYRFPAHNQETALHPAAAAGHLEIIVMLLQAGANMEAEDEDHKTPLHMAVENGHNDSMRYLIKHGAVVQHKDDEGMTILHLAAKNGNFEAVKFIMSLRKIYSNAQDDGGWTPIIWAAEYKHIPVVKYLIERGADPNIRDKEGNSGLHWAVFSGTEDVAEIFLNRHSDVHAPNIHGDTPLHIASRENNYGCVTMLLLRNANIAVTNQEEETPLDCAKPNSDVALALQVNEKMKLATGNRAIRTEKIISRDIARGLEALPITVVNAVNDDPIPTDFHYVAKSCETKPLNINHSIKNPPMCTCTNGDCASDGCECANNSVQCWYDSDCRLFPDFDYHEPPLIFECGPGCKCWRTCRNRVVQNGIRCHLQLYRTAKIGWGVRVTQDVPQGTFICEYAGELISDAEADKREDDSYLFDLDNEEREVYCIDARYYGNISRFINHQCDPNIVPVRVFIEHRDISFPRIAFFASRDIKAQEELGFDYGDKFWAIKSKFFTCCCGSVHCKHAEATSGSSEEGEQES</sequence>
<feature type="region of interest" description="Disordered" evidence="6">
    <location>
        <begin position="248"/>
        <end position="343"/>
    </location>
</feature>
<evidence type="ECO:0000256" key="5">
    <source>
        <dbReference type="PROSITE-ProRule" id="PRU00023"/>
    </source>
</evidence>
<feature type="repeat" description="ANK" evidence="5">
    <location>
        <begin position="1068"/>
        <end position="1100"/>
    </location>
</feature>
<protein>
    <recommendedName>
        <fullName evidence="11">Histone-lysine N-methyltransferase EHMT1</fullName>
    </recommendedName>
</protein>
<dbReference type="OrthoDB" id="5792673at2759"/>
<dbReference type="PANTHER" id="PTHR46307:SF4">
    <property type="entry name" value="G9A, ISOFORM B"/>
    <property type="match status" value="1"/>
</dbReference>
<comment type="subcellular location">
    <subcellularLocation>
        <location evidence="1">Chromosome</location>
    </subcellularLocation>
</comment>
<reference evidence="9" key="1">
    <citation type="submission" date="2022-11" db="UniProtKB">
        <authorList>
            <consortium name="EnsemblMetazoa"/>
        </authorList>
    </citation>
    <scope>IDENTIFICATION</scope>
</reference>
<dbReference type="Gene3D" id="2.170.270.10">
    <property type="entry name" value="SET domain"/>
    <property type="match status" value="1"/>
</dbReference>
<feature type="repeat" description="ANK" evidence="5">
    <location>
        <begin position="1101"/>
        <end position="1133"/>
    </location>
</feature>
<dbReference type="GeneID" id="119734154"/>
<keyword evidence="10" id="KW-1185">Reference proteome</keyword>
<dbReference type="SMART" id="SM00468">
    <property type="entry name" value="PreSET"/>
    <property type="match status" value="1"/>
</dbReference>
<feature type="compositionally biased region" description="Basic and acidic residues" evidence="6">
    <location>
        <begin position="461"/>
        <end position="472"/>
    </location>
</feature>
<dbReference type="InterPro" id="IPR043550">
    <property type="entry name" value="EHMT1/EHMT2"/>
</dbReference>
<evidence type="ECO:0000313" key="10">
    <source>
        <dbReference type="Proteomes" id="UP000887568"/>
    </source>
</evidence>
<dbReference type="PROSITE" id="PS50088">
    <property type="entry name" value="ANK_REPEAT"/>
    <property type="match status" value="6"/>
</dbReference>
<evidence type="ECO:0008006" key="11">
    <source>
        <dbReference type="Google" id="ProtNLM"/>
    </source>
</evidence>
<keyword evidence="3" id="KW-0808">Transferase</keyword>
<feature type="compositionally biased region" description="Basic and acidic residues" evidence="6">
    <location>
        <begin position="315"/>
        <end position="327"/>
    </location>
</feature>
<dbReference type="PROSITE" id="PS50867">
    <property type="entry name" value="PRE_SET"/>
    <property type="match status" value="1"/>
</dbReference>
<dbReference type="GO" id="GO:0046974">
    <property type="term" value="F:histone H3K9 methyltransferase activity"/>
    <property type="evidence" value="ECO:0007669"/>
    <property type="project" value="TreeGrafter"/>
</dbReference>
<evidence type="ECO:0000256" key="3">
    <source>
        <dbReference type="ARBA" id="ARBA00022603"/>
    </source>
</evidence>
<dbReference type="InterPro" id="IPR046341">
    <property type="entry name" value="SET_dom_sf"/>
</dbReference>
<dbReference type="InterPro" id="IPR007728">
    <property type="entry name" value="Pre-SET_dom"/>
</dbReference>
<dbReference type="SMART" id="SM00248">
    <property type="entry name" value="ANK"/>
    <property type="match status" value="6"/>
</dbReference>
<keyword evidence="5" id="KW-0040">ANK repeat</keyword>
<dbReference type="Gene3D" id="1.25.40.20">
    <property type="entry name" value="Ankyrin repeat-containing domain"/>
    <property type="match status" value="1"/>
</dbReference>
<dbReference type="PANTHER" id="PTHR46307">
    <property type="entry name" value="G9A, ISOFORM B"/>
    <property type="match status" value="1"/>
</dbReference>
<dbReference type="GO" id="GO:0005634">
    <property type="term" value="C:nucleus"/>
    <property type="evidence" value="ECO:0007669"/>
    <property type="project" value="InterPro"/>
</dbReference>
<dbReference type="SUPFAM" id="SSF82199">
    <property type="entry name" value="SET domain"/>
    <property type="match status" value="1"/>
</dbReference>
<dbReference type="FunFam" id="2.170.270.10:FF:000005">
    <property type="entry name" value="Euchromatic histone-lysine N-methyltransferase 2"/>
    <property type="match status" value="1"/>
</dbReference>
<feature type="region of interest" description="Disordered" evidence="6">
    <location>
        <begin position="391"/>
        <end position="621"/>
    </location>
</feature>
<dbReference type="CDD" id="cd10543">
    <property type="entry name" value="SET_EHMT"/>
    <property type="match status" value="1"/>
</dbReference>
<feature type="repeat" description="ANK" evidence="5">
    <location>
        <begin position="968"/>
        <end position="1000"/>
    </location>
</feature>
<dbReference type="CDD" id="cd20905">
    <property type="entry name" value="EHMT_ZBD"/>
    <property type="match status" value="1"/>
</dbReference>
<feature type="compositionally biased region" description="Polar residues" evidence="6">
    <location>
        <begin position="859"/>
        <end position="871"/>
    </location>
</feature>